<gene>
    <name evidence="8" type="ORF">AUJ27_01390</name>
</gene>
<dbReference type="Proteomes" id="UP000183192">
    <property type="component" value="Unassembled WGS sequence"/>
</dbReference>
<keyword evidence="4 5" id="KW-0378">Hydrolase</keyword>
<dbReference type="PROSITE" id="PS00150">
    <property type="entry name" value="ACYLPHOSPHATASE_1"/>
    <property type="match status" value="1"/>
</dbReference>
<feature type="active site" evidence="4">
    <location>
        <position position="37"/>
    </location>
</feature>
<evidence type="ECO:0000256" key="4">
    <source>
        <dbReference type="PROSITE-ProRule" id="PRU00520"/>
    </source>
</evidence>
<evidence type="ECO:0000256" key="1">
    <source>
        <dbReference type="ARBA" id="ARBA00005614"/>
    </source>
</evidence>
<evidence type="ECO:0000256" key="5">
    <source>
        <dbReference type="RuleBase" id="RU000553"/>
    </source>
</evidence>
<dbReference type="EMBL" id="MNUU01000024">
    <property type="protein sequence ID" value="OIO08037.1"/>
    <property type="molecule type" value="Genomic_DNA"/>
</dbReference>
<dbReference type="EC" id="3.6.1.7" evidence="2 4"/>
<dbReference type="PROSITE" id="PS51160">
    <property type="entry name" value="ACYLPHOSPHATASE_3"/>
    <property type="match status" value="1"/>
</dbReference>
<dbReference type="Pfam" id="PF00708">
    <property type="entry name" value="Acylphosphatase"/>
    <property type="match status" value="1"/>
</dbReference>
<protein>
    <recommendedName>
        <fullName evidence="2 4">Acylphosphatase</fullName>
        <ecNumber evidence="2 4">3.6.1.7</ecNumber>
    </recommendedName>
</protein>
<reference evidence="8 9" key="1">
    <citation type="journal article" date="2016" name="Environ. Microbiol.">
        <title>Genomic resolution of a cold subsurface aquifer community provides metabolic insights for novel microbes adapted to high CO concentrations.</title>
        <authorList>
            <person name="Probst A.J."/>
            <person name="Castelle C.J."/>
            <person name="Singh A."/>
            <person name="Brown C.T."/>
            <person name="Anantharaman K."/>
            <person name="Sharon I."/>
            <person name="Hug L.A."/>
            <person name="Burstein D."/>
            <person name="Emerson J.B."/>
            <person name="Thomas B.C."/>
            <person name="Banfield J.F."/>
        </authorList>
    </citation>
    <scope>NUCLEOTIDE SEQUENCE [LARGE SCALE GENOMIC DNA]</scope>
    <source>
        <strain evidence="8">CG1_02_37_44</strain>
    </source>
</reference>
<organism evidence="8 9">
    <name type="scientific">Candidatus Falkowbacteria bacterium CG1_02_37_44</name>
    <dbReference type="NCBI Taxonomy" id="1805146"/>
    <lineage>
        <taxon>Bacteria</taxon>
        <taxon>Candidatus Falkowiibacteriota</taxon>
    </lineage>
</organism>
<dbReference type="InterPro" id="IPR001792">
    <property type="entry name" value="Acylphosphatase-like_dom"/>
</dbReference>
<comment type="caution">
    <text evidence="8">The sequence shown here is derived from an EMBL/GenBank/DDBJ whole genome shotgun (WGS) entry which is preliminary data.</text>
</comment>
<comment type="similarity">
    <text evidence="1 6">Belongs to the acylphosphatase family.</text>
</comment>
<evidence type="ECO:0000313" key="9">
    <source>
        <dbReference type="Proteomes" id="UP000183192"/>
    </source>
</evidence>
<evidence type="ECO:0000256" key="6">
    <source>
        <dbReference type="RuleBase" id="RU004168"/>
    </source>
</evidence>
<dbReference type="PANTHER" id="PTHR47268">
    <property type="entry name" value="ACYLPHOSPHATASE"/>
    <property type="match status" value="1"/>
</dbReference>
<dbReference type="SUPFAM" id="SSF54975">
    <property type="entry name" value="Acylphosphatase/BLUF domain-like"/>
    <property type="match status" value="1"/>
</dbReference>
<dbReference type="InterPro" id="IPR036046">
    <property type="entry name" value="Acylphosphatase-like_dom_sf"/>
</dbReference>
<dbReference type="STRING" id="1805146.AUJ27_01390"/>
<proteinExistence type="inferred from homology"/>
<accession>A0A1J4TB43</accession>
<dbReference type="InterPro" id="IPR017968">
    <property type="entry name" value="Acylphosphatase_CS"/>
</dbReference>
<dbReference type="GO" id="GO:0003998">
    <property type="term" value="F:acylphosphatase activity"/>
    <property type="evidence" value="ECO:0007669"/>
    <property type="project" value="UniProtKB-EC"/>
</dbReference>
<dbReference type="AlphaFoldDB" id="A0A1J4TB43"/>
<comment type="catalytic activity">
    <reaction evidence="3 4 5">
        <text>an acyl phosphate + H2O = a carboxylate + phosphate + H(+)</text>
        <dbReference type="Rhea" id="RHEA:14965"/>
        <dbReference type="ChEBI" id="CHEBI:15377"/>
        <dbReference type="ChEBI" id="CHEBI:15378"/>
        <dbReference type="ChEBI" id="CHEBI:29067"/>
        <dbReference type="ChEBI" id="CHEBI:43474"/>
        <dbReference type="ChEBI" id="CHEBI:59918"/>
        <dbReference type="EC" id="3.6.1.7"/>
    </reaction>
</comment>
<feature type="active site" evidence="4">
    <location>
        <position position="19"/>
    </location>
</feature>
<evidence type="ECO:0000313" key="8">
    <source>
        <dbReference type="EMBL" id="OIO08037.1"/>
    </source>
</evidence>
<evidence type="ECO:0000259" key="7">
    <source>
        <dbReference type="PROSITE" id="PS51160"/>
    </source>
</evidence>
<dbReference type="InterPro" id="IPR020456">
    <property type="entry name" value="Acylphosphatase"/>
</dbReference>
<dbReference type="PRINTS" id="PR00112">
    <property type="entry name" value="ACYLPHPHTASE"/>
</dbReference>
<evidence type="ECO:0000256" key="3">
    <source>
        <dbReference type="ARBA" id="ARBA00047645"/>
    </source>
</evidence>
<evidence type="ECO:0000256" key="2">
    <source>
        <dbReference type="ARBA" id="ARBA00012150"/>
    </source>
</evidence>
<dbReference type="PROSITE" id="PS00151">
    <property type="entry name" value="ACYLPHOSPHATASE_2"/>
    <property type="match status" value="1"/>
</dbReference>
<sequence length="91" mass="10834">MVKCLKIKIYGRVQGVSFRYFAKQKADELGLCGWARNENDGAVYIEAEGEEEKLKQFLDYCRQGPRWARIEKVDYEYGEKLKKYKNFGYEF</sequence>
<feature type="domain" description="Acylphosphatase-like" evidence="7">
    <location>
        <begin position="4"/>
        <end position="91"/>
    </location>
</feature>
<dbReference type="PANTHER" id="PTHR47268:SF4">
    <property type="entry name" value="ACYLPHOSPHATASE"/>
    <property type="match status" value="1"/>
</dbReference>
<dbReference type="Gene3D" id="3.30.70.100">
    <property type="match status" value="1"/>
</dbReference>
<name>A0A1J4TB43_9BACT</name>